<evidence type="ECO:0000313" key="2">
    <source>
        <dbReference type="EMBL" id="DAE03345.1"/>
    </source>
</evidence>
<evidence type="ECO:0000256" key="1">
    <source>
        <dbReference type="SAM" id="MobiDB-lite"/>
    </source>
</evidence>
<reference evidence="2" key="1">
    <citation type="journal article" date="2021" name="Proc. Natl. Acad. Sci. U.S.A.">
        <title>A Catalog of Tens of Thousands of Viruses from Human Metagenomes Reveals Hidden Associations with Chronic Diseases.</title>
        <authorList>
            <person name="Tisza M.J."/>
            <person name="Buck C.B."/>
        </authorList>
    </citation>
    <scope>NUCLEOTIDE SEQUENCE</scope>
    <source>
        <strain evidence="2">Ct9R41</strain>
    </source>
</reference>
<name>A0A8S5PAD1_9CAUD</name>
<feature type="compositionally biased region" description="Basic and acidic residues" evidence="1">
    <location>
        <begin position="53"/>
        <end position="63"/>
    </location>
</feature>
<sequence length="148" mass="16500">MSYPFIDLKKATKEELVAHLREQCGIEKDGKKEDLVQAILDFESSTGLVRPDTPTENKSKETPPADLPLSANKRVRIIIAPSETDNSDVYVGLNDLDILIKRGEEVAVPESVYVLLSKAGEHRFEQNKDGTYSEYFAPRYSITVLGDA</sequence>
<proteinExistence type="predicted"/>
<organism evidence="2">
    <name type="scientific">Podoviridae sp. ct9R41</name>
    <dbReference type="NCBI Taxonomy" id="2825227"/>
    <lineage>
        <taxon>Viruses</taxon>
        <taxon>Duplodnaviria</taxon>
        <taxon>Heunggongvirae</taxon>
        <taxon>Uroviricota</taxon>
        <taxon>Caudoviricetes</taxon>
    </lineage>
</organism>
<protein>
    <submittedName>
        <fullName evidence="2">MKL/myocardin-like protein 1</fullName>
    </submittedName>
</protein>
<dbReference type="EMBL" id="BK015364">
    <property type="protein sequence ID" value="DAE03345.1"/>
    <property type="molecule type" value="Genomic_DNA"/>
</dbReference>
<accession>A0A8S5PAD1</accession>
<feature type="region of interest" description="Disordered" evidence="1">
    <location>
        <begin position="46"/>
        <end position="67"/>
    </location>
</feature>